<gene>
    <name evidence="10" type="ORF">GKZ95_14365</name>
</gene>
<keyword evidence="3" id="KW-0479">Metal-binding</keyword>
<dbReference type="InterPro" id="IPR036444">
    <property type="entry name" value="PLipase_A2_dom_sf"/>
</dbReference>
<accession>A0A6A8NLV1</accession>
<evidence type="ECO:0000256" key="8">
    <source>
        <dbReference type="SAM" id="SignalP"/>
    </source>
</evidence>
<reference evidence="10" key="1">
    <citation type="submission" date="2019-10" db="EMBL/GenBank/DDBJ databases">
        <title>Identification of the same linezolid-resistant Tn6246::fexB-poxtA-carrying Enterococcus faecium strain colonizing a hospitalized patient and bovines in different continents.</title>
        <authorList>
            <person name="Tedim A.P."/>
            <person name="Freitas A.R."/>
            <person name="Novais C."/>
            <person name="Duarte B."/>
            <person name="Elghaieb H."/>
            <person name="Abbassi M.S."/>
            <person name="Peixe L."/>
        </authorList>
    </citation>
    <scope>NUCLEOTIDE SEQUENCE</scope>
    <source>
        <strain evidence="10">2FEZ</strain>
    </source>
</reference>
<dbReference type="AlphaFoldDB" id="A0A6A8NLV1"/>
<evidence type="ECO:0000256" key="4">
    <source>
        <dbReference type="ARBA" id="ARBA00022801"/>
    </source>
</evidence>
<dbReference type="Pfam" id="PF00068">
    <property type="entry name" value="Phospholip_A2_1"/>
    <property type="match status" value="1"/>
</dbReference>
<evidence type="ECO:0000256" key="3">
    <source>
        <dbReference type="ARBA" id="ARBA00022723"/>
    </source>
</evidence>
<evidence type="ECO:0000259" key="9">
    <source>
        <dbReference type="Pfam" id="PF00068"/>
    </source>
</evidence>
<keyword evidence="7" id="KW-0443">Lipid metabolism</keyword>
<evidence type="ECO:0000256" key="1">
    <source>
        <dbReference type="ARBA" id="ARBA00001913"/>
    </source>
</evidence>
<dbReference type="PANTHER" id="PTHR11716">
    <property type="entry name" value="PHOSPHOLIPASE A2 FAMILY MEMBER"/>
    <property type="match status" value="1"/>
</dbReference>
<evidence type="ECO:0000256" key="2">
    <source>
        <dbReference type="ARBA" id="ARBA00013278"/>
    </source>
</evidence>
<dbReference type="PANTHER" id="PTHR11716:SF47">
    <property type="entry name" value="PHOSPHOLIPASE A2-ALPHA"/>
    <property type="match status" value="1"/>
</dbReference>
<dbReference type="EMBL" id="WLYP01000046">
    <property type="protein sequence ID" value="MTD36978.1"/>
    <property type="molecule type" value="Genomic_DNA"/>
</dbReference>
<comment type="cofactor">
    <cofactor evidence="1">
        <name>Ca(2+)</name>
        <dbReference type="ChEBI" id="CHEBI:29108"/>
    </cofactor>
</comment>
<name>A0A6A8NLV1_ENTFC</name>
<dbReference type="Gene3D" id="1.20.90.10">
    <property type="entry name" value="Phospholipase A2 domain"/>
    <property type="match status" value="1"/>
</dbReference>
<feature type="chain" id="PRO_5025496093" description="phospholipase A2" evidence="8">
    <location>
        <begin position="23"/>
        <end position="190"/>
    </location>
</feature>
<dbReference type="GO" id="GO:0006644">
    <property type="term" value="P:phospholipid metabolic process"/>
    <property type="evidence" value="ECO:0007669"/>
    <property type="project" value="InterPro"/>
</dbReference>
<proteinExistence type="predicted"/>
<evidence type="ECO:0000256" key="7">
    <source>
        <dbReference type="ARBA" id="ARBA00023098"/>
    </source>
</evidence>
<keyword evidence="4" id="KW-0378">Hydrolase</keyword>
<dbReference type="GO" id="GO:0016042">
    <property type="term" value="P:lipid catabolic process"/>
    <property type="evidence" value="ECO:0007669"/>
    <property type="project" value="UniProtKB-KW"/>
</dbReference>
<dbReference type="InterPro" id="IPR016090">
    <property type="entry name" value="PLA2-like_dom"/>
</dbReference>
<keyword evidence="8" id="KW-0732">Signal</keyword>
<evidence type="ECO:0000256" key="5">
    <source>
        <dbReference type="ARBA" id="ARBA00022837"/>
    </source>
</evidence>
<protein>
    <recommendedName>
        <fullName evidence="2">phospholipase A2</fullName>
        <ecNumber evidence="2">3.1.1.4</ecNumber>
    </recommendedName>
</protein>
<feature type="domain" description="Phospholipase A2-like central" evidence="9">
    <location>
        <begin position="105"/>
        <end position="156"/>
    </location>
</feature>
<dbReference type="RefSeq" id="WP_154731916.1">
    <property type="nucleotide sequence ID" value="NZ_JAKJOR010000086.1"/>
</dbReference>
<keyword evidence="6" id="KW-0442">Lipid degradation</keyword>
<dbReference type="GO" id="GO:0005509">
    <property type="term" value="F:calcium ion binding"/>
    <property type="evidence" value="ECO:0007669"/>
    <property type="project" value="InterPro"/>
</dbReference>
<organism evidence="10">
    <name type="scientific">Enterococcus faecium</name>
    <name type="common">Streptococcus faecium</name>
    <dbReference type="NCBI Taxonomy" id="1352"/>
    <lineage>
        <taxon>Bacteria</taxon>
        <taxon>Bacillati</taxon>
        <taxon>Bacillota</taxon>
        <taxon>Bacilli</taxon>
        <taxon>Lactobacillales</taxon>
        <taxon>Enterococcaceae</taxon>
        <taxon>Enterococcus</taxon>
    </lineage>
</organism>
<comment type="caution">
    <text evidence="10">The sequence shown here is derived from an EMBL/GenBank/DDBJ whole genome shotgun (WGS) entry which is preliminary data.</text>
</comment>
<keyword evidence="5" id="KW-0106">Calcium</keyword>
<dbReference type="GO" id="GO:0050482">
    <property type="term" value="P:arachidonate secretion"/>
    <property type="evidence" value="ECO:0007669"/>
    <property type="project" value="InterPro"/>
</dbReference>
<evidence type="ECO:0000313" key="10">
    <source>
        <dbReference type="EMBL" id="MTD36978.1"/>
    </source>
</evidence>
<sequence>MLFMFAVLIVSAALGSYQVANAEDVDVCYVSENVFTENEDANGINPDINHISGYDKYLYFNEGKYLFDVTSAIENGENENVIQFGQIFNNLSKDYTESPRRTIRALTKAFSYGNWCGKGNNGKTPIDRLDRACKAHDLCYEKKGWGSKSCNREFVNELKRIKGPNRDYQTLNVYGRLYLDAAIALFSKFM</sequence>
<dbReference type="InterPro" id="IPR001211">
    <property type="entry name" value="PLA2"/>
</dbReference>
<dbReference type="EC" id="3.1.1.4" evidence="2"/>
<dbReference type="SUPFAM" id="SSF48619">
    <property type="entry name" value="Phospholipase A2, PLA2"/>
    <property type="match status" value="1"/>
</dbReference>
<feature type="signal peptide" evidence="8">
    <location>
        <begin position="1"/>
        <end position="22"/>
    </location>
</feature>
<evidence type="ECO:0000256" key="6">
    <source>
        <dbReference type="ARBA" id="ARBA00022963"/>
    </source>
</evidence>
<dbReference type="GO" id="GO:0004623">
    <property type="term" value="F:phospholipase A2 activity"/>
    <property type="evidence" value="ECO:0007669"/>
    <property type="project" value="UniProtKB-EC"/>
</dbReference>